<dbReference type="InterPro" id="IPR027417">
    <property type="entry name" value="P-loop_NTPase"/>
</dbReference>
<dbReference type="AlphaFoldDB" id="E1L8Y5"/>
<comment type="caution">
    <text evidence="1">The sequence shown here is derived from an EMBL/GenBank/DDBJ whole genome shotgun (WGS) entry which is preliminary data.</text>
</comment>
<reference evidence="1 2" key="1">
    <citation type="submission" date="2010-08" db="EMBL/GenBank/DDBJ databases">
        <authorList>
            <person name="Durkin A.S."/>
            <person name="Madupu R."/>
            <person name="Torralba M."/>
            <person name="Gillis M."/>
            <person name="Methe B."/>
            <person name="Sutton G."/>
            <person name="Nelson K.E."/>
        </authorList>
    </citation>
    <scope>NUCLEOTIDE SEQUENCE [LARGE SCALE GENOMIC DNA]</scope>
    <source>
        <strain evidence="1 2">ACS-049-V-Sch6</strain>
    </source>
</reference>
<dbReference type="Gene3D" id="3.40.50.300">
    <property type="entry name" value="P-loop containing nucleotide triphosphate hydrolases"/>
    <property type="match status" value="1"/>
</dbReference>
<organism evidence="1 2">
    <name type="scientific">Veillonella atypica ACS-049-V-Sch6</name>
    <dbReference type="NCBI Taxonomy" id="866776"/>
    <lineage>
        <taxon>Bacteria</taxon>
        <taxon>Bacillati</taxon>
        <taxon>Bacillota</taxon>
        <taxon>Negativicutes</taxon>
        <taxon>Veillonellales</taxon>
        <taxon>Veillonellaceae</taxon>
        <taxon>Veillonella</taxon>
    </lineage>
</organism>
<evidence type="ECO:0000313" key="1">
    <source>
        <dbReference type="EMBL" id="EFL55291.1"/>
    </source>
</evidence>
<gene>
    <name evidence="1" type="ORF">HMPREF9321_0215</name>
</gene>
<evidence type="ECO:0000313" key="2">
    <source>
        <dbReference type="Proteomes" id="UP000004211"/>
    </source>
</evidence>
<name>E1L8Y5_9FIRM</name>
<proteinExistence type="predicted"/>
<dbReference type="Proteomes" id="UP000004211">
    <property type="component" value="Unassembled WGS sequence"/>
</dbReference>
<sequence>MSSQIVLLLNTAKENLEKYIPTILKTPNLEKYVNLDNYKDIYEQILKELSSIIDVYIASNPISALESLINQANNTLQSIIQRSDYNISNRIEITDYDEYYHEYLLILNNLELYLEQLVSIRYLCRIGDKNTVIVGKNGSGKSSFASFFKNSFNNNIVVIPAQKYLVYKNLDDNQSLSMSRDELYKVQYKNYISGLKSNDFNELDQFLFNAEKIFTNLIITLCNEELDLGLQALYSQNPIGLDNSLVVRINEILDYILPQIKIKINSFTRSIEIIRNNQSYTVNAMSDGEKVALYYILHVILASKESYIIVDEPETFLNSSISNRLWNILEVERSDCKFLYLTHNIDFIMSRKAAKLLWCVRYLYPYEWELVDINIDERQLPKDVIITLLGSQKTILFCEGKYDEVSDYSFYSSLFGDKVFVYPVGGHKEVIQYVRKFNSSLLNGYYNAVGIIDHDFLFEETIEGYLKEKIFTLPFNEIEMALLCDELLENVVSLYADENTTKDIIASFKEEAFELLKLNKDKIVSENVKYYIEKQITTYKITNAQDFESIAEGVYKWLNELKEKDLFKIYDDKINFIIDKRDYNEFLKISSLKAQLSKGLANKKLESNYLAKAIQRVNKDVDLRELLIEKYFKTFKDLINED</sequence>
<evidence type="ECO:0008006" key="3">
    <source>
        <dbReference type="Google" id="ProtNLM"/>
    </source>
</evidence>
<dbReference type="eggNOG" id="COG0444">
    <property type="taxonomic scope" value="Bacteria"/>
</dbReference>
<dbReference type="SUPFAM" id="SSF52540">
    <property type="entry name" value="P-loop containing nucleoside triphosphate hydrolases"/>
    <property type="match status" value="1"/>
</dbReference>
<dbReference type="RefSeq" id="WP_005378984.1">
    <property type="nucleotide sequence ID" value="NZ_AEDR01000063.1"/>
</dbReference>
<dbReference type="EMBL" id="AEDR01000063">
    <property type="protein sequence ID" value="EFL55291.1"/>
    <property type="molecule type" value="Genomic_DNA"/>
</dbReference>
<protein>
    <recommendedName>
        <fullName evidence="3">ATPase AAA-type core domain-containing protein</fullName>
    </recommendedName>
</protein>
<accession>E1L8Y5</accession>